<evidence type="ECO:0000313" key="1">
    <source>
        <dbReference type="EMBL" id="GIY61221.1"/>
    </source>
</evidence>
<name>A0AAV4UTI5_9ARAC</name>
<gene>
    <name evidence="1" type="ORF">CDAR_568171</name>
</gene>
<keyword evidence="2" id="KW-1185">Reference proteome</keyword>
<evidence type="ECO:0000313" key="2">
    <source>
        <dbReference type="Proteomes" id="UP001054837"/>
    </source>
</evidence>
<proteinExistence type="predicted"/>
<comment type="caution">
    <text evidence="1">The sequence shown here is derived from an EMBL/GenBank/DDBJ whole genome shotgun (WGS) entry which is preliminary data.</text>
</comment>
<dbReference type="AlphaFoldDB" id="A0AAV4UTI5"/>
<dbReference type="Proteomes" id="UP001054837">
    <property type="component" value="Unassembled WGS sequence"/>
</dbReference>
<accession>A0AAV4UTI5</accession>
<organism evidence="1 2">
    <name type="scientific">Caerostris darwini</name>
    <dbReference type="NCBI Taxonomy" id="1538125"/>
    <lineage>
        <taxon>Eukaryota</taxon>
        <taxon>Metazoa</taxon>
        <taxon>Ecdysozoa</taxon>
        <taxon>Arthropoda</taxon>
        <taxon>Chelicerata</taxon>
        <taxon>Arachnida</taxon>
        <taxon>Araneae</taxon>
        <taxon>Araneomorphae</taxon>
        <taxon>Entelegynae</taxon>
        <taxon>Araneoidea</taxon>
        <taxon>Araneidae</taxon>
        <taxon>Caerostris</taxon>
    </lineage>
</organism>
<reference evidence="1 2" key="1">
    <citation type="submission" date="2021-06" db="EMBL/GenBank/DDBJ databases">
        <title>Caerostris darwini draft genome.</title>
        <authorList>
            <person name="Kono N."/>
            <person name="Arakawa K."/>
        </authorList>
    </citation>
    <scope>NUCLEOTIDE SEQUENCE [LARGE SCALE GENOMIC DNA]</scope>
</reference>
<protein>
    <submittedName>
        <fullName evidence="1">Uncharacterized protein</fullName>
    </submittedName>
</protein>
<sequence>MFQKYDICVGELHKNEQYELEFPIARLVNSSQLEVRKQFDISHHVFLSFDDNPVTSIYKYKNNARMSGNTKFQSDIKQDWASSCILESIHLPVKSSSACDILLCCGKSL</sequence>
<dbReference type="EMBL" id="BPLQ01011927">
    <property type="protein sequence ID" value="GIY61221.1"/>
    <property type="molecule type" value="Genomic_DNA"/>
</dbReference>